<organism evidence="7 8">
    <name type="scientific">Aplysia californica</name>
    <name type="common">California sea hare</name>
    <dbReference type="NCBI Taxonomy" id="6500"/>
    <lineage>
        <taxon>Eukaryota</taxon>
        <taxon>Metazoa</taxon>
        <taxon>Spiralia</taxon>
        <taxon>Lophotrochozoa</taxon>
        <taxon>Mollusca</taxon>
        <taxon>Gastropoda</taxon>
        <taxon>Heterobranchia</taxon>
        <taxon>Euthyneura</taxon>
        <taxon>Tectipleura</taxon>
        <taxon>Aplysiida</taxon>
        <taxon>Aplysioidea</taxon>
        <taxon>Aplysiidae</taxon>
        <taxon>Aplysia</taxon>
    </lineage>
</organism>
<dbReference type="InterPro" id="IPR036649">
    <property type="entry name" value="Pyrophosphatase_sf"/>
</dbReference>
<name>A0ABM0JMT3_APLCA</name>
<protein>
    <recommendedName>
        <fullName evidence="3">inorganic diphosphatase</fullName>
        <ecNumber evidence="3">3.6.1.1</ecNumber>
    </recommendedName>
</protein>
<evidence type="ECO:0000256" key="4">
    <source>
        <dbReference type="ARBA" id="ARBA00022723"/>
    </source>
</evidence>
<evidence type="ECO:0000256" key="5">
    <source>
        <dbReference type="ARBA" id="ARBA00022801"/>
    </source>
</evidence>
<dbReference type="PANTHER" id="PTHR10286">
    <property type="entry name" value="INORGANIC PYROPHOSPHATASE"/>
    <property type="match status" value="1"/>
</dbReference>
<dbReference type="EC" id="3.6.1.1" evidence="3"/>
<dbReference type="GeneID" id="101854862"/>
<gene>
    <name evidence="8" type="primary">LOC101854862</name>
</gene>
<dbReference type="Pfam" id="PF00719">
    <property type="entry name" value="Pyrophosphatase"/>
    <property type="match status" value="1"/>
</dbReference>
<comment type="cofactor">
    <cofactor evidence="1">
        <name>Mg(2+)</name>
        <dbReference type="ChEBI" id="CHEBI:18420"/>
    </cofactor>
</comment>
<comment type="similarity">
    <text evidence="2">Belongs to the PPase family.</text>
</comment>
<dbReference type="InterPro" id="IPR008162">
    <property type="entry name" value="Pyrophosphatase"/>
</dbReference>
<keyword evidence="6" id="KW-0460">Magnesium</keyword>
<dbReference type="PROSITE" id="PS00387">
    <property type="entry name" value="PPASE"/>
    <property type="match status" value="1"/>
</dbReference>
<keyword evidence="4" id="KW-0479">Metal-binding</keyword>
<proteinExistence type="inferred from homology"/>
<dbReference type="Proteomes" id="UP000694888">
    <property type="component" value="Unplaced"/>
</dbReference>
<evidence type="ECO:0000313" key="8">
    <source>
        <dbReference type="RefSeq" id="XP_005097360.1"/>
    </source>
</evidence>
<dbReference type="Gene3D" id="3.90.80.10">
    <property type="entry name" value="Inorganic pyrophosphatase"/>
    <property type="match status" value="1"/>
</dbReference>
<dbReference type="CDD" id="cd00412">
    <property type="entry name" value="pyrophosphatase"/>
    <property type="match status" value="1"/>
</dbReference>
<keyword evidence="7" id="KW-1185">Reference proteome</keyword>
<evidence type="ECO:0000256" key="1">
    <source>
        <dbReference type="ARBA" id="ARBA00001946"/>
    </source>
</evidence>
<evidence type="ECO:0000256" key="6">
    <source>
        <dbReference type="ARBA" id="ARBA00022842"/>
    </source>
</evidence>
<accession>A0ABM0JMT3</accession>
<keyword evidence="5" id="KW-0378">Hydrolase</keyword>
<dbReference type="RefSeq" id="XP_005097360.1">
    <property type="nucleotide sequence ID" value="XM_005097303.3"/>
</dbReference>
<evidence type="ECO:0000313" key="7">
    <source>
        <dbReference type="Proteomes" id="UP000694888"/>
    </source>
</evidence>
<reference evidence="8" key="1">
    <citation type="submission" date="2025-08" db="UniProtKB">
        <authorList>
            <consortium name="RefSeq"/>
        </authorList>
    </citation>
    <scope>IDENTIFICATION</scope>
</reference>
<evidence type="ECO:0000256" key="3">
    <source>
        <dbReference type="ARBA" id="ARBA00012146"/>
    </source>
</evidence>
<dbReference type="SUPFAM" id="SSF50324">
    <property type="entry name" value="Inorganic pyrophosphatase"/>
    <property type="match status" value="1"/>
</dbReference>
<evidence type="ECO:0000256" key="2">
    <source>
        <dbReference type="ARBA" id="ARBA00006220"/>
    </source>
</evidence>
<sequence>MLGFSQIALAVGRAGAGLVNKGLASLRLSTLSSHLSYTAAACSKMPYSTVERGSPNTDNYRVFFKNESGAVVSPFHDIPLVVDREKGVFNMVVEIPRWSNAKMEICKEESLNPIKQDIKKGKLRYVKNIFPHKGYIWNYGALPQTYEDPNHVTPDTGTNGDSDPIDVCEIGYKIHERGAVIQVKVVGIMCLIDEGETDWKVLAIDVTDPKADSINDIDDVEKQFPGLLKATYEWFKYYKVPDDKPENQFAFEGQAKDKEYTLKIIDETYGQWKDLVGKEGESAINRKNVSVEDSPFRIDGAQAEKVVEESAAVGPAAAESQDINKWYYVIPQQ</sequence>